<sequence length="122" mass="14377">MDMHISVSPFVLTSHLYLLSCKINPFFRHQGRQSRRLARNGGWIEPSLFDGIPNKDFLDGTQLQFKSVTNKVLSARARRHHHRREPVECFRLETFSFYPALLFNSYSSMYYKYMYTNSSCGE</sequence>
<dbReference type="EMBL" id="LSRQ01004962">
    <property type="protein sequence ID" value="OAY68386.1"/>
    <property type="molecule type" value="Genomic_DNA"/>
</dbReference>
<dbReference type="STRING" id="4615.A0A199UUR8"/>
<evidence type="ECO:0000313" key="2">
    <source>
        <dbReference type="Proteomes" id="UP000092600"/>
    </source>
</evidence>
<dbReference type="AlphaFoldDB" id="A0A199UUR8"/>
<proteinExistence type="predicted"/>
<gene>
    <name evidence="1" type="ORF">ACMD2_21204</name>
</gene>
<dbReference type="Proteomes" id="UP000092600">
    <property type="component" value="Unassembled WGS sequence"/>
</dbReference>
<protein>
    <submittedName>
        <fullName evidence="1">Uncharacterized protein</fullName>
    </submittedName>
</protein>
<accession>A0A199UUR8</accession>
<name>A0A199UUR8_ANACO</name>
<comment type="caution">
    <text evidence="1">The sequence shown here is derived from an EMBL/GenBank/DDBJ whole genome shotgun (WGS) entry which is preliminary data.</text>
</comment>
<evidence type="ECO:0000313" key="1">
    <source>
        <dbReference type="EMBL" id="OAY68386.1"/>
    </source>
</evidence>
<reference evidence="1 2" key="1">
    <citation type="journal article" date="2016" name="DNA Res.">
        <title>The draft genome of MD-2 pineapple using hybrid error correction of long reads.</title>
        <authorList>
            <person name="Redwan R.M."/>
            <person name="Saidin A."/>
            <person name="Kumar S.V."/>
        </authorList>
    </citation>
    <scope>NUCLEOTIDE SEQUENCE [LARGE SCALE GENOMIC DNA]</scope>
    <source>
        <strain evidence="2">cv. MD2</strain>
        <tissue evidence="1">Leaf</tissue>
    </source>
</reference>
<organism evidence="1 2">
    <name type="scientific">Ananas comosus</name>
    <name type="common">Pineapple</name>
    <name type="synonym">Ananas ananas</name>
    <dbReference type="NCBI Taxonomy" id="4615"/>
    <lineage>
        <taxon>Eukaryota</taxon>
        <taxon>Viridiplantae</taxon>
        <taxon>Streptophyta</taxon>
        <taxon>Embryophyta</taxon>
        <taxon>Tracheophyta</taxon>
        <taxon>Spermatophyta</taxon>
        <taxon>Magnoliopsida</taxon>
        <taxon>Liliopsida</taxon>
        <taxon>Poales</taxon>
        <taxon>Bromeliaceae</taxon>
        <taxon>Bromelioideae</taxon>
        <taxon>Ananas</taxon>
    </lineage>
</organism>